<dbReference type="KEGG" id="gtr:GLOTRDRAFT_114856"/>
<evidence type="ECO:0000313" key="3">
    <source>
        <dbReference type="Proteomes" id="UP000030669"/>
    </source>
</evidence>
<dbReference type="InterPro" id="IPR000408">
    <property type="entry name" value="Reg_chr_condens"/>
</dbReference>
<reference evidence="2 3" key="1">
    <citation type="journal article" date="2012" name="Science">
        <title>The Paleozoic origin of enzymatic lignin decomposition reconstructed from 31 fungal genomes.</title>
        <authorList>
            <person name="Floudas D."/>
            <person name="Binder M."/>
            <person name="Riley R."/>
            <person name="Barry K."/>
            <person name="Blanchette R.A."/>
            <person name="Henrissat B."/>
            <person name="Martinez A.T."/>
            <person name="Otillar R."/>
            <person name="Spatafora J.W."/>
            <person name="Yadav J.S."/>
            <person name="Aerts A."/>
            <person name="Benoit I."/>
            <person name="Boyd A."/>
            <person name="Carlson A."/>
            <person name="Copeland A."/>
            <person name="Coutinho P.M."/>
            <person name="de Vries R.P."/>
            <person name="Ferreira P."/>
            <person name="Findley K."/>
            <person name="Foster B."/>
            <person name="Gaskell J."/>
            <person name="Glotzer D."/>
            <person name="Gorecki P."/>
            <person name="Heitman J."/>
            <person name="Hesse C."/>
            <person name="Hori C."/>
            <person name="Igarashi K."/>
            <person name="Jurgens J.A."/>
            <person name="Kallen N."/>
            <person name="Kersten P."/>
            <person name="Kohler A."/>
            <person name="Kuees U."/>
            <person name="Kumar T.K.A."/>
            <person name="Kuo A."/>
            <person name="LaButti K."/>
            <person name="Larrondo L.F."/>
            <person name="Lindquist E."/>
            <person name="Ling A."/>
            <person name="Lombard V."/>
            <person name="Lucas S."/>
            <person name="Lundell T."/>
            <person name="Martin R."/>
            <person name="McLaughlin D.J."/>
            <person name="Morgenstern I."/>
            <person name="Morin E."/>
            <person name="Murat C."/>
            <person name="Nagy L.G."/>
            <person name="Nolan M."/>
            <person name="Ohm R.A."/>
            <person name="Patyshakuliyeva A."/>
            <person name="Rokas A."/>
            <person name="Ruiz-Duenas F.J."/>
            <person name="Sabat G."/>
            <person name="Salamov A."/>
            <person name="Samejima M."/>
            <person name="Schmutz J."/>
            <person name="Slot J.C."/>
            <person name="St John F."/>
            <person name="Stenlid J."/>
            <person name="Sun H."/>
            <person name="Sun S."/>
            <person name="Syed K."/>
            <person name="Tsang A."/>
            <person name="Wiebenga A."/>
            <person name="Young D."/>
            <person name="Pisabarro A."/>
            <person name="Eastwood D.C."/>
            <person name="Martin F."/>
            <person name="Cullen D."/>
            <person name="Grigoriev I.V."/>
            <person name="Hibbett D.S."/>
        </authorList>
    </citation>
    <scope>NUCLEOTIDE SEQUENCE [LARGE SCALE GENOMIC DNA]</scope>
    <source>
        <strain evidence="2 3">ATCC 11539</strain>
    </source>
</reference>
<dbReference type="HOGENOM" id="CLU_021989_0_0_1"/>
<dbReference type="GeneID" id="19299946"/>
<dbReference type="GO" id="GO:0034551">
    <property type="term" value="P:mitochondrial respiratory chain complex III assembly"/>
    <property type="evidence" value="ECO:0007669"/>
    <property type="project" value="TreeGrafter"/>
</dbReference>
<name>S7RYF1_GLOTA</name>
<dbReference type="Proteomes" id="UP000030669">
    <property type="component" value="Unassembled WGS sequence"/>
</dbReference>
<dbReference type="STRING" id="670483.S7RYF1"/>
<dbReference type="PROSITE" id="PS50012">
    <property type="entry name" value="RCC1_3"/>
    <property type="match status" value="1"/>
</dbReference>
<organism evidence="2 3">
    <name type="scientific">Gloeophyllum trabeum (strain ATCC 11539 / FP-39264 / Madison 617)</name>
    <name type="common">Brown rot fungus</name>
    <dbReference type="NCBI Taxonomy" id="670483"/>
    <lineage>
        <taxon>Eukaryota</taxon>
        <taxon>Fungi</taxon>
        <taxon>Dikarya</taxon>
        <taxon>Basidiomycota</taxon>
        <taxon>Agaricomycotina</taxon>
        <taxon>Agaricomycetes</taxon>
        <taxon>Gloeophyllales</taxon>
        <taxon>Gloeophyllaceae</taxon>
        <taxon>Gloeophyllum</taxon>
    </lineage>
</organism>
<dbReference type="PANTHER" id="PTHR47563:SF1">
    <property type="entry name" value="PROTEIN FMP25, MITOCHONDRIAL"/>
    <property type="match status" value="1"/>
</dbReference>
<dbReference type="InterPro" id="IPR009091">
    <property type="entry name" value="RCC1/BLIP-II"/>
</dbReference>
<dbReference type="EMBL" id="KB469298">
    <property type="protein sequence ID" value="EPQ58429.1"/>
    <property type="molecule type" value="Genomic_DNA"/>
</dbReference>
<accession>S7RYF1</accession>
<evidence type="ECO:0000256" key="1">
    <source>
        <dbReference type="PROSITE-ProRule" id="PRU00235"/>
    </source>
</evidence>
<protein>
    <submittedName>
        <fullName evidence="2">RCC1/BLIP-II protein</fullName>
    </submittedName>
</protein>
<dbReference type="Gene3D" id="2.130.10.30">
    <property type="entry name" value="Regulator of chromosome condensation 1/beta-lactamase-inhibitor protein II"/>
    <property type="match status" value="1"/>
</dbReference>
<dbReference type="Pfam" id="PF00415">
    <property type="entry name" value="RCC1"/>
    <property type="match status" value="1"/>
</dbReference>
<keyword evidence="3" id="KW-1185">Reference proteome</keyword>
<dbReference type="PROSITE" id="PS00626">
    <property type="entry name" value="RCC1_2"/>
    <property type="match status" value="1"/>
</dbReference>
<gene>
    <name evidence="2" type="ORF">GLOTRDRAFT_114856</name>
</gene>
<dbReference type="OMA" id="YDQPHEI"/>
<dbReference type="AlphaFoldDB" id="S7RYF1"/>
<dbReference type="PANTHER" id="PTHR47563">
    <property type="entry name" value="PROTEIN FMP25, MITOCHONDRIAL"/>
    <property type="match status" value="1"/>
</dbReference>
<proteinExistence type="predicted"/>
<dbReference type="eggNOG" id="KOG1426">
    <property type="taxonomic scope" value="Eukaryota"/>
</dbReference>
<dbReference type="RefSeq" id="XP_007863609.1">
    <property type="nucleotide sequence ID" value="XM_007865418.1"/>
</dbReference>
<evidence type="ECO:0000313" key="2">
    <source>
        <dbReference type="EMBL" id="EPQ58429.1"/>
    </source>
</evidence>
<dbReference type="OrthoDB" id="10256179at2759"/>
<dbReference type="GO" id="GO:0005743">
    <property type="term" value="C:mitochondrial inner membrane"/>
    <property type="evidence" value="ECO:0007669"/>
    <property type="project" value="TreeGrafter"/>
</dbReference>
<feature type="repeat" description="RCC1" evidence="1">
    <location>
        <begin position="381"/>
        <end position="441"/>
    </location>
</feature>
<sequence>MFRNSLRVAKATSLVSRQYGTSTVAQSARQLSKAPKTALLGASFALGAGTLWYINHDALYLDASAALDSTSPLDQAKLAALSVPNVGPDGTLNSFTWGSNKTNVISPETPKIDSVRMPTPVKWLQNVALRDLALHEQHAACVDARGDVYQWGDGFFGAGPSDPRSQEWAPKQTLQGKDIVQLQLTDSRVFALSASGEVYVLSSHAAAQESLASSEPSSSSSWLSLGGWLGGQDDPQHYAELTPNETLSRREKFISISAGADHLLALTSSGRVFSHPVTKNANSHGQLGVRTFDVPDYSSDPANPSRLPVELIPKSLADPFSKSSPLSRPAAARTQSSNLDAVDDRHIRFCDKLFEVPALRGIDVDQIAAGKRSSFVKTANGRVLGWGANEYGQIGLGRDVTLDTITKPTEIALWRSAPKDVSTRCTSISAGGDLTLFTVERTDGSAMQTVDVLACGNGQWGGLGNALYRNAQVEPARAKNVSGLLEFSEKTENLQPIVPHSISISPTGHVVLTLDTENGPGGSGRDVMVWGANYDYQLGNGKRSSLAVPTTLLRPDGSRFILAKSKADVKDLSGKLWKRGVDVEQRAVAGYGNSIVYWRIC</sequence>
<dbReference type="SUPFAM" id="SSF50985">
    <property type="entry name" value="RCC1/BLIP-II"/>
    <property type="match status" value="1"/>
</dbReference>
<dbReference type="InterPro" id="IPR053245">
    <property type="entry name" value="MitoProcess-Associated"/>
</dbReference>